<name>A0A3S9PVA4_9ACTO</name>
<evidence type="ECO:0000313" key="3">
    <source>
        <dbReference type="Proteomes" id="UP000280344"/>
    </source>
</evidence>
<evidence type="ECO:0000256" key="1">
    <source>
        <dbReference type="PROSITE-ProRule" id="PRU00182"/>
    </source>
</evidence>
<dbReference type="Pfam" id="PF13275">
    <property type="entry name" value="S4_2"/>
    <property type="match status" value="1"/>
</dbReference>
<dbReference type="CDD" id="cd00165">
    <property type="entry name" value="S4"/>
    <property type="match status" value="1"/>
</dbReference>
<dbReference type="RefSeq" id="WP_126703051.1">
    <property type="nucleotide sequence ID" value="NZ_CP034593.1"/>
</dbReference>
<proteinExistence type="predicted"/>
<organism evidence="2 3">
    <name type="scientific">Flaviflexus ciconiae</name>
    <dbReference type="NCBI Taxonomy" id="2496867"/>
    <lineage>
        <taxon>Bacteria</taxon>
        <taxon>Bacillati</taxon>
        <taxon>Actinomycetota</taxon>
        <taxon>Actinomycetes</taxon>
        <taxon>Actinomycetales</taxon>
        <taxon>Actinomycetaceae</taxon>
        <taxon>Flaviflexus</taxon>
    </lineage>
</organism>
<keyword evidence="3" id="KW-1185">Reference proteome</keyword>
<keyword evidence="1" id="KW-0694">RNA-binding</keyword>
<dbReference type="EMBL" id="CP034593">
    <property type="protein sequence ID" value="AZQ76242.1"/>
    <property type="molecule type" value="Genomic_DNA"/>
</dbReference>
<dbReference type="KEGG" id="flh:EJ997_01710"/>
<dbReference type="Gene3D" id="3.10.290.10">
    <property type="entry name" value="RNA-binding S4 domain"/>
    <property type="match status" value="1"/>
</dbReference>
<dbReference type="GO" id="GO:0003723">
    <property type="term" value="F:RNA binding"/>
    <property type="evidence" value="ECO:0007669"/>
    <property type="project" value="UniProtKB-KW"/>
</dbReference>
<protein>
    <submittedName>
        <fullName evidence="2">RNA-binding S4 domain-containing protein</fullName>
    </submittedName>
</protein>
<dbReference type="SUPFAM" id="SSF55174">
    <property type="entry name" value="Alpha-L RNA-binding motif"/>
    <property type="match status" value="1"/>
</dbReference>
<dbReference type="AlphaFoldDB" id="A0A3S9PVA4"/>
<accession>A0A3S9PVA4</accession>
<evidence type="ECO:0000313" key="2">
    <source>
        <dbReference type="EMBL" id="AZQ76242.1"/>
    </source>
</evidence>
<sequence>MNDVPVKLPIRLGQFLKLANLAESGAHARELVENGDVLLNGAPCTQRGKQLTEGDKVSAHGETITVVAE</sequence>
<dbReference type="InterPro" id="IPR036986">
    <property type="entry name" value="S4_RNA-bd_sf"/>
</dbReference>
<reference evidence="2 3" key="1">
    <citation type="submission" date="2018-12" db="EMBL/GenBank/DDBJ databases">
        <title>Complete genome sequence of Flaviflexus sp. H23T48.</title>
        <authorList>
            <person name="Bae J.-W."/>
            <person name="Lee J.-Y."/>
        </authorList>
    </citation>
    <scope>NUCLEOTIDE SEQUENCE [LARGE SCALE GENOMIC DNA]</scope>
    <source>
        <strain evidence="2 3">H23T48</strain>
    </source>
</reference>
<dbReference type="PROSITE" id="PS50889">
    <property type="entry name" value="S4"/>
    <property type="match status" value="1"/>
</dbReference>
<dbReference type="Proteomes" id="UP000280344">
    <property type="component" value="Chromosome"/>
</dbReference>
<gene>
    <name evidence="2" type="ORF">EJ997_01710</name>
</gene>
<dbReference type="OrthoDB" id="9811532at2"/>